<keyword evidence="4" id="KW-0472">Membrane</keyword>
<evidence type="ECO:0000313" key="7">
    <source>
        <dbReference type="Proteomes" id="UP000467260"/>
    </source>
</evidence>
<organism evidence="6 7">
    <name type="scientific">Mycolicibacter hiberniae</name>
    <dbReference type="NCBI Taxonomy" id="29314"/>
    <lineage>
        <taxon>Bacteria</taxon>
        <taxon>Bacillati</taxon>
        <taxon>Actinomycetota</taxon>
        <taxon>Actinomycetes</taxon>
        <taxon>Mycobacteriales</taxon>
        <taxon>Mycobacteriaceae</taxon>
        <taxon>Mycolicibacter</taxon>
    </lineage>
</organism>
<keyword evidence="7" id="KW-1185">Reference proteome</keyword>
<proteinExistence type="predicted"/>
<gene>
    <name evidence="6" type="ORF">MHIB_05080</name>
</gene>
<dbReference type="InterPro" id="IPR007016">
    <property type="entry name" value="O-antigen_ligase-rel_domated"/>
</dbReference>
<dbReference type="Pfam" id="PF04932">
    <property type="entry name" value="Wzy_C"/>
    <property type="match status" value="1"/>
</dbReference>
<dbReference type="KEGG" id="mhib:MHIB_05080"/>
<evidence type="ECO:0000256" key="3">
    <source>
        <dbReference type="ARBA" id="ARBA00022989"/>
    </source>
</evidence>
<evidence type="ECO:0000259" key="5">
    <source>
        <dbReference type="Pfam" id="PF04932"/>
    </source>
</evidence>
<dbReference type="RefSeq" id="WP_085135521.1">
    <property type="nucleotide sequence ID" value="NZ_JACKSF010000296.1"/>
</dbReference>
<name>A0A7I7WY64_9MYCO</name>
<dbReference type="EMBL" id="AP022609">
    <property type="protein sequence ID" value="BBZ22090.1"/>
    <property type="molecule type" value="Genomic_DNA"/>
</dbReference>
<protein>
    <recommendedName>
        <fullName evidence="5">O-antigen ligase-related domain-containing protein</fullName>
    </recommendedName>
</protein>
<evidence type="ECO:0000256" key="2">
    <source>
        <dbReference type="ARBA" id="ARBA00022692"/>
    </source>
</evidence>
<comment type="subcellular location">
    <subcellularLocation>
        <location evidence="1">Membrane</location>
        <topology evidence="1">Multi-pass membrane protein</topology>
    </subcellularLocation>
</comment>
<dbReference type="Proteomes" id="UP000467260">
    <property type="component" value="Chromosome"/>
</dbReference>
<evidence type="ECO:0000313" key="6">
    <source>
        <dbReference type="EMBL" id="BBZ22090.1"/>
    </source>
</evidence>
<dbReference type="AlphaFoldDB" id="A0A7I7WY64"/>
<dbReference type="OrthoDB" id="4763872at2"/>
<evidence type="ECO:0000256" key="1">
    <source>
        <dbReference type="ARBA" id="ARBA00004141"/>
    </source>
</evidence>
<evidence type="ECO:0000256" key="4">
    <source>
        <dbReference type="ARBA" id="ARBA00023136"/>
    </source>
</evidence>
<sequence length="420" mass="44829">MAILILLAATASIWVAVGDPRILLQGADRFTVLWVFLVAAWPFITVYVVGPLIWASPDQAGRFFPALQYTPAAICSTVGVVRGLRESRTQVSLPAALIGTSLLFAAVSVWFSGRVQVLNFIMAGALFMGVVLKQGVTPVRTLSVAAQVSLLAMSAAVTLAVIVNPGRVLTHCRLDKCGAVTQVLTSPLSANGNVLGIATVLLIPFACATLTLRRCMVLLAGVGAFQLLAMSRTAIFALVTVSVALLLIKARTSLRWQLRVASTALAVGFCASFFPLFVKFSGSSYAERGYVWQAGRDAIGQAPVFGHGPSYWWLVAQNALFDVNYSPHNGWYDILISVGAWGALVVVGGVILQLTTTASAALPYLFTYYACVLSINVFESVYVPYFLGIMPIAALLPLMLYEPKSAADPELESNLTASSR</sequence>
<keyword evidence="2" id="KW-0812">Transmembrane</keyword>
<reference evidence="6 7" key="1">
    <citation type="journal article" date="2019" name="Emerg. Microbes Infect.">
        <title>Comprehensive subspecies identification of 175 nontuberculous mycobacteria species based on 7547 genomic profiles.</title>
        <authorList>
            <person name="Matsumoto Y."/>
            <person name="Kinjo T."/>
            <person name="Motooka D."/>
            <person name="Nabeya D."/>
            <person name="Jung N."/>
            <person name="Uechi K."/>
            <person name="Horii T."/>
            <person name="Iida T."/>
            <person name="Fujita J."/>
            <person name="Nakamura S."/>
        </authorList>
    </citation>
    <scope>NUCLEOTIDE SEQUENCE [LARGE SCALE GENOMIC DNA]</scope>
    <source>
        <strain evidence="6 7">JCM 13571</strain>
    </source>
</reference>
<keyword evidence="3" id="KW-1133">Transmembrane helix</keyword>
<accession>A0A7I7WY64</accession>
<feature type="domain" description="O-antigen ligase-related" evidence="5">
    <location>
        <begin position="224"/>
        <end position="346"/>
    </location>
</feature>
<dbReference type="GO" id="GO:0016020">
    <property type="term" value="C:membrane"/>
    <property type="evidence" value="ECO:0007669"/>
    <property type="project" value="UniProtKB-SubCell"/>
</dbReference>